<evidence type="ECO:0000313" key="7">
    <source>
        <dbReference type="EMBL" id="ESO83799.1"/>
    </source>
</evidence>
<dbReference type="PROSITE" id="PS50102">
    <property type="entry name" value="RRM"/>
    <property type="match status" value="1"/>
</dbReference>
<dbReference type="InterPro" id="IPR012677">
    <property type="entry name" value="Nucleotide-bd_a/b_plait_sf"/>
</dbReference>
<dbReference type="SMART" id="SM00360">
    <property type="entry name" value="RRM"/>
    <property type="match status" value="1"/>
</dbReference>
<dbReference type="HOGENOM" id="CLU_066926_3_1_1"/>
<feature type="compositionally biased region" description="Basic residues" evidence="5">
    <location>
        <begin position="181"/>
        <end position="190"/>
    </location>
</feature>
<dbReference type="EMBL" id="KB203598">
    <property type="protein sequence ID" value="ESO83799.1"/>
    <property type="molecule type" value="Genomic_DNA"/>
</dbReference>
<dbReference type="OMA" id="APYRFQL"/>
<reference evidence="7 8" key="1">
    <citation type="journal article" date="2013" name="Nature">
        <title>Insights into bilaterian evolution from three spiralian genomes.</title>
        <authorList>
            <person name="Simakov O."/>
            <person name="Marletaz F."/>
            <person name="Cho S.J."/>
            <person name="Edsinger-Gonzales E."/>
            <person name="Havlak P."/>
            <person name="Hellsten U."/>
            <person name="Kuo D.H."/>
            <person name="Larsson T."/>
            <person name="Lv J."/>
            <person name="Arendt D."/>
            <person name="Savage R."/>
            <person name="Osoegawa K."/>
            <person name="de Jong P."/>
            <person name="Grimwood J."/>
            <person name="Chapman J.A."/>
            <person name="Shapiro H."/>
            <person name="Aerts A."/>
            <person name="Otillar R.P."/>
            <person name="Terry A.Y."/>
            <person name="Boore J.L."/>
            <person name="Grigoriev I.V."/>
            <person name="Lindberg D.R."/>
            <person name="Seaver E.C."/>
            <person name="Weisblat D.A."/>
            <person name="Putnam N.H."/>
            <person name="Rokhsar D.S."/>
        </authorList>
    </citation>
    <scope>NUCLEOTIDE SEQUENCE [LARGE SCALE GENOMIC DNA]</scope>
</reference>
<dbReference type="Proteomes" id="UP000030746">
    <property type="component" value="Unassembled WGS sequence"/>
</dbReference>
<dbReference type="Gene3D" id="3.30.70.330">
    <property type="match status" value="1"/>
</dbReference>
<protein>
    <recommendedName>
        <fullName evidence="1">Probable RNA-binding protein 18</fullName>
    </recommendedName>
    <alternativeName>
        <fullName evidence="3">RNA-binding motif protein 18</fullName>
    </alternativeName>
</protein>
<dbReference type="InterPro" id="IPR035979">
    <property type="entry name" value="RBD_domain_sf"/>
</dbReference>
<dbReference type="SUPFAM" id="SSF54928">
    <property type="entry name" value="RNA-binding domain, RBD"/>
    <property type="match status" value="1"/>
</dbReference>
<evidence type="ECO:0000256" key="1">
    <source>
        <dbReference type="ARBA" id="ARBA00021141"/>
    </source>
</evidence>
<dbReference type="GO" id="GO:0003723">
    <property type="term" value="F:RNA binding"/>
    <property type="evidence" value="ECO:0007669"/>
    <property type="project" value="UniProtKB-UniRule"/>
</dbReference>
<dbReference type="Pfam" id="PF00076">
    <property type="entry name" value="RRM_1"/>
    <property type="match status" value="1"/>
</dbReference>
<feature type="domain" description="RRM" evidence="6">
    <location>
        <begin position="20"/>
        <end position="101"/>
    </location>
</feature>
<gene>
    <name evidence="7" type="ORF">LOTGIDRAFT_169035</name>
</gene>
<feature type="region of interest" description="Disordered" evidence="5">
    <location>
        <begin position="145"/>
        <end position="190"/>
    </location>
</feature>
<accession>V4B5L2</accession>
<evidence type="ECO:0000256" key="2">
    <source>
        <dbReference type="ARBA" id="ARBA00022884"/>
    </source>
</evidence>
<dbReference type="InterPro" id="IPR000504">
    <property type="entry name" value="RRM_dom"/>
</dbReference>
<dbReference type="STRING" id="225164.V4B5L2"/>
<dbReference type="CTD" id="20241046"/>
<proteinExistence type="predicted"/>
<evidence type="ECO:0000256" key="5">
    <source>
        <dbReference type="SAM" id="MobiDB-lite"/>
    </source>
</evidence>
<evidence type="ECO:0000256" key="4">
    <source>
        <dbReference type="PROSITE-ProRule" id="PRU00176"/>
    </source>
</evidence>
<keyword evidence="8" id="KW-1185">Reference proteome</keyword>
<keyword evidence="2 4" id="KW-0694">RNA-binding</keyword>
<dbReference type="InterPro" id="IPR039157">
    <property type="entry name" value="RBM18_RRM"/>
</dbReference>
<dbReference type="RefSeq" id="XP_009065578.1">
    <property type="nucleotide sequence ID" value="XM_009067330.1"/>
</dbReference>
<evidence type="ECO:0000313" key="8">
    <source>
        <dbReference type="Proteomes" id="UP000030746"/>
    </source>
</evidence>
<dbReference type="OrthoDB" id="6730379at2759"/>
<dbReference type="AlphaFoldDB" id="V4B5L2"/>
<evidence type="ECO:0000259" key="6">
    <source>
        <dbReference type="PROSITE" id="PS50102"/>
    </source>
</evidence>
<evidence type="ECO:0000256" key="3">
    <source>
        <dbReference type="ARBA" id="ARBA00030780"/>
    </source>
</evidence>
<dbReference type="CDD" id="cd12355">
    <property type="entry name" value="RRM_RBM18"/>
    <property type="match status" value="1"/>
</dbReference>
<name>V4B5L2_LOTGI</name>
<feature type="compositionally biased region" description="Polar residues" evidence="5">
    <location>
        <begin position="160"/>
        <end position="180"/>
    </location>
</feature>
<dbReference type="PANTHER" id="PTHR21245">
    <property type="entry name" value="HETEROGENEOUS NUCLEAR RIBONUCLEOPROTEIN"/>
    <property type="match status" value="1"/>
</dbReference>
<dbReference type="GeneID" id="20241046"/>
<organism evidence="7 8">
    <name type="scientific">Lottia gigantea</name>
    <name type="common">Giant owl limpet</name>
    <dbReference type="NCBI Taxonomy" id="225164"/>
    <lineage>
        <taxon>Eukaryota</taxon>
        <taxon>Metazoa</taxon>
        <taxon>Spiralia</taxon>
        <taxon>Lophotrochozoa</taxon>
        <taxon>Mollusca</taxon>
        <taxon>Gastropoda</taxon>
        <taxon>Patellogastropoda</taxon>
        <taxon>Lottioidea</taxon>
        <taxon>Lottiidae</taxon>
        <taxon>Lottia</taxon>
    </lineage>
</organism>
<dbReference type="KEGG" id="lgi:LOTGIDRAFT_169035"/>
<sequence>MEVDEIIPVPDDPYPEPDDCRLWIGNIDLKITEYTILKLLQKYGGLKRFDFIYHKSGPDKGKSRGYCFCSYSNKEEAAMAMKKIHGKFAMSKKLIVKWAHADPVNEVRKSQNSKSKDVVETSDTSINSKIKEIEAKLLVMEKTKKDFSTSPNLEAIPGSSPLSAINMTKSKTSQNSQPYTKSHKYSSSKS</sequence>